<keyword evidence="5" id="KW-1185">Reference proteome</keyword>
<dbReference type="EMBL" id="BAAAQF010000005">
    <property type="protein sequence ID" value="GAA1671184.1"/>
    <property type="molecule type" value="Genomic_DNA"/>
</dbReference>
<dbReference type="InterPro" id="IPR002347">
    <property type="entry name" value="SDR_fam"/>
</dbReference>
<gene>
    <name evidence="4" type="ORF">GCM10009830_16460</name>
</gene>
<comment type="similarity">
    <text evidence="1 3">Belongs to the short-chain dehydrogenases/reductases (SDR) family.</text>
</comment>
<organism evidence="4 5">
    <name type="scientific">Glycomyces endophyticus</name>
    <dbReference type="NCBI Taxonomy" id="480996"/>
    <lineage>
        <taxon>Bacteria</taxon>
        <taxon>Bacillati</taxon>
        <taxon>Actinomycetota</taxon>
        <taxon>Actinomycetes</taxon>
        <taxon>Glycomycetales</taxon>
        <taxon>Glycomycetaceae</taxon>
        <taxon>Glycomyces</taxon>
    </lineage>
</organism>
<dbReference type="PRINTS" id="PR00081">
    <property type="entry name" value="GDHRDH"/>
</dbReference>
<evidence type="ECO:0000256" key="2">
    <source>
        <dbReference type="ARBA" id="ARBA00023002"/>
    </source>
</evidence>
<dbReference type="PRINTS" id="PR00080">
    <property type="entry name" value="SDRFAMILY"/>
</dbReference>
<evidence type="ECO:0000256" key="3">
    <source>
        <dbReference type="RuleBase" id="RU000363"/>
    </source>
</evidence>
<comment type="caution">
    <text evidence="4">The sequence shown here is derived from an EMBL/GenBank/DDBJ whole genome shotgun (WGS) entry which is preliminary data.</text>
</comment>
<proteinExistence type="inferred from homology"/>
<dbReference type="InterPro" id="IPR036291">
    <property type="entry name" value="NAD(P)-bd_dom_sf"/>
</dbReference>
<protein>
    <submittedName>
        <fullName evidence="4">SDR family NAD(P)-dependent oxidoreductase</fullName>
    </submittedName>
</protein>
<sequence length="301" mass="32091">MIGLAGIDMVRQAYPHRGCDLRRYRGYAVAEGLGIAMGSWALVTGASSGIGAAFARQLAGRGMNVAVVARSGVKLEALAAELRERCGVEALVIVRDLAEPDAAERVGEAVDAAGIAVEVLVNNAGIGTFGRDTSIGAEYSRDTAMVNMVAVAGLIKRFLPAMCARGSGAVVNVASMAGFQAQPYMALYAATKAFVVNYSLGLWAETRGTGVKVLAVCPGPVDTGFPIANGIKYDEGRLGWLLADPEKVVRQSLRALDRDRGYVVPDARNWPEAHLLPRRPRKLMTRLIGAVLKRFADYQER</sequence>
<name>A0ABP4SK28_9ACTN</name>
<evidence type="ECO:0000313" key="4">
    <source>
        <dbReference type="EMBL" id="GAA1671184.1"/>
    </source>
</evidence>
<dbReference type="InterPro" id="IPR051019">
    <property type="entry name" value="VLCFA-Steroid_DH"/>
</dbReference>
<dbReference type="PANTHER" id="PTHR43899:SF13">
    <property type="entry name" value="RH59310P"/>
    <property type="match status" value="1"/>
</dbReference>
<dbReference type="SUPFAM" id="SSF51735">
    <property type="entry name" value="NAD(P)-binding Rossmann-fold domains"/>
    <property type="match status" value="1"/>
</dbReference>
<dbReference type="PANTHER" id="PTHR43899">
    <property type="entry name" value="RH59310P"/>
    <property type="match status" value="1"/>
</dbReference>
<accession>A0ABP4SK28</accession>
<dbReference type="PIRSF" id="PIRSF000126">
    <property type="entry name" value="11-beta-HSD1"/>
    <property type="match status" value="1"/>
</dbReference>
<dbReference type="Pfam" id="PF00106">
    <property type="entry name" value="adh_short"/>
    <property type="match status" value="1"/>
</dbReference>
<dbReference type="Gene3D" id="3.40.50.720">
    <property type="entry name" value="NAD(P)-binding Rossmann-like Domain"/>
    <property type="match status" value="1"/>
</dbReference>
<keyword evidence="2" id="KW-0560">Oxidoreductase</keyword>
<reference evidence="5" key="1">
    <citation type="journal article" date="2019" name="Int. J. Syst. Evol. Microbiol.">
        <title>The Global Catalogue of Microorganisms (GCM) 10K type strain sequencing project: providing services to taxonomists for standard genome sequencing and annotation.</title>
        <authorList>
            <consortium name="The Broad Institute Genomics Platform"/>
            <consortium name="The Broad Institute Genome Sequencing Center for Infectious Disease"/>
            <person name="Wu L."/>
            <person name="Ma J."/>
        </authorList>
    </citation>
    <scope>NUCLEOTIDE SEQUENCE [LARGE SCALE GENOMIC DNA]</scope>
    <source>
        <strain evidence="5">JCM 16001</strain>
    </source>
</reference>
<evidence type="ECO:0000256" key="1">
    <source>
        <dbReference type="ARBA" id="ARBA00006484"/>
    </source>
</evidence>
<evidence type="ECO:0000313" key="5">
    <source>
        <dbReference type="Proteomes" id="UP001499851"/>
    </source>
</evidence>
<dbReference type="Proteomes" id="UP001499851">
    <property type="component" value="Unassembled WGS sequence"/>
</dbReference>